<gene>
    <name evidence="5" type="ORF">BDW59DRAFT_147786</name>
</gene>
<sequence length="237" mass="26893">MVGVGAGGKESVLAQLVAVDVMTGDTVVDVCIQPGRPVTDWRTAFSGLTERSFRRYARRKKLLGSVQEAREELFKYVDASTVLVGHAVDNDLGVLEMDHDFILDTQLVAKLAVEEVHGGEITVLYKLRTMCLDLLHRWIQIGPGHDCTEDTFATRELLLFIDEQMREAEEDNLWLDWAWDRAWEVSHPEDIDVWRLKPGHPRRLQYEAALDKYQARAHLDTLGTPGPNAISITQEVW</sequence>
<evidence type="ECO:0000256" key="1">
    <source>
        <dbReference type="ARBA" id="ARBA00022722"/>
    </source>
</evidence>
<dbReference type="SMART" id="SM00479">
    <property type="entry name" value="EXOIII"/>
    <property type="match status" value="1"/>
</dbReference>
<feature type="domain" description="Exonuclease" evidence="4">
    <location>
        <begin position="1"/>
        <end position="167"/>
    </location>
</feature>
<dbReference type="Gene3D" id="3.30.420.10">
    <property type="entry name" value="Ribonuclease H-like superfamily/Ribonuclease H"/>
    <property type="match status" value="1"/>
</dbReference>
<keyword evidence="6" id="KW-1185">Reference proteome</keyword>
<organism evidence="5 6">
    <name type="scientific">Aspergillus cavernicola</name>
    <dbReference type="NCBI Taxonomy" id="176166"/>
    <lineage>
        <taxon>Eukaryota</taxon>
        <taxon>Fungi</taxon>
        <taxon>Dikarya</taxon>
        <taxon>Ascomycota</taxon>
        <taxon>Pezizomycotina</taxon>
        <taxon>Eurotiomycetes</taxon>
        <taxon>Eurotiomycetidae</taxon>
        <taxon>Eurotiales</taxon>
        <taxon>Aspergillaceae</taxon>
        <taxon>Aspergillus</taxon>
        <taxon>Aspergillus subgen. Nidulantes</taxon>
    </lineage>
</organism>
<keyword evidence="2" id="KW-0378">Hydrolase</keyword>
<dbReference type="InterPro" id="IPR013520">
    <property type="entry name" value="Ribonucl_H"/>
</dbReference>
<name>A0ABR4IBG1_9EURO</name>
<evidence type="ECO:0000256" key="3">
    <source>
        <dbReference type="ARBA" id="ARBA00022839"/>
    </source>
</evidence>
<reference evidence="5 6" key="1">
    <citation type="submission" date="2024-07" db="EMBL/GenBank/DDBJ databases">
        <title>Section-level genome sequencing and comparative genomics of Aspergillus sections Usti and Cavernicolus.</title>
        <authorList>
            <consortium name="Lawrence Berkeley National Laboratory"/>
            <person name="Nybo J.L."/>
            <person name="Vesth T.C."/>
            <person name="Theobald S."/>
            <person name="Frisvad J.C."/>
            <person name="Larsen T.O."/>
            <person name="Kjaerboelling I."/>
            <person name="Rothschild-Mancinelli K."/>
            <person name="Lyhne E.K."/>
            <person name="Kogle M.E."/>
            <person name="Barry K."/>
            <person name="Clum A."/>
            <person name="Na H."/>
            <person name="Ledsgaard L."/>
            <person name="Lin J."/>
            <person name="Lipzen A."/>
            <person name="Kuo A."/>
            <person name="Riley R."/>
            <person name="Mondo S."/>
            <person name="LaButti K."/>
            <person name="Haridas S."/>
            <person name="Pangalinan J."/>
            <person name="Salamov A.A."/>
            <person name="Simmons B.A."/>
            <person name="Magnuson J.K."/>
            <person name="Chen J."/>
            <person name="Drula E."/>
            <person name="Henrissat B."/>
            <person name="Wiebenga A."/>
            <person name="Lubbers R.J."/>
            <person name="Gomes A.C."/>
            <person name="Makela M.R."/>
            <person name="Stajich J."/>
            <person name="Grigoriev I.V."/>
            <person name="Mortensen U.H."/>
            <person name="De vries R.P."/>
            <person name="Baker S.E."/>
            <person name="Andersen M.R."/>
        </authorList>
    </citation>
    <scope>NUCLEOTIDE SEQUENCE [LARGE SCALE GENOMIC DNA]</scope>
    <source>
        <strain evidence="5 6">CBS 600.67</strain>
    </source>
</reference>
<evidence type="ECO:0000313" key="6">
    <source>
        <dbReference type="Proteomes" id="UP001610335"/>
    </source>
</evidence>
<evidence type="ECO:0000256" key="2">
    <source>
        <dbReference type="ARBA" id="ARBA00022801"/>
    </source>
</evidence>
<proteinExistence type="predicted"/>
<dbReference type="SUPFAM" id="SSF53098">
    <property type="entry name" value="Ribonuclease H-like"/>
    <property type="match status" value="1"/>
</dbReference>
<evidence type="ECO:0000313" key="5">
    <source>
        <dbReference type="EMBL" id="KAL2824307.1"/>
    </source>
</evidence>
<dbReference type="PANTHER" id="PTHR12801">
    <property type="entry name" value="RNA EXONUCLEASE REXO1 / RECO3 FAMILY MEMBER-RELATED"/>
    <property type="match status" value="1"/>
</dbReference>
<accession>A0ABR4IBG1</accession>
<protein>
    <recommendedName>
        <fullName evidence="4">Exonuclease domain-containing protein</fullName>
    </recommendedName>
</protein>
<dbReference type="PANTHER" id="PTHR12801:SF114">
    <property type="entry name" value="EXONUCLEASE, PUTATIVE (AFU_ORTHOLOGUE AFUA_7G00870)-RELATED"/>
    <property type="match status" value="1"/>
</dbReference>
<keyword evidence="3" id="KW-0269">Exonuclease</keyword>
<dbReference type="Proteomes" id="UP001610335">
    <property type="component" value="Unassembled WGS sequence"/>
</dbReference>
<dbReference type="EMBL" id="JBFXLS010000045">
    <property type="protein sequence ID" value="KAL2824307.1"/>
    <property type="molecule type" value="Genomic_DNA"/>
</dbReference>
<dbReference type="InterPro" id="IPR047021">
    <property type="entry name" value="REXO1/3/4-like"/>
</dbReference>
<evidence type="ECO:0000259" key="4">
    <source>
        <dbReference type="SMART" id="SM00479"/>
    </source>
</evidence>
<dbReference type="InterPro" id="IPR012337">
    <property type="entry name" value="RNaseH-like_sf"/>
</dbReference>
<keyword evidence="1" id="KW-0540">Nuclease</keyword>
<comment type="caution">
    <text evidence="5">The sequence shown here is derived from an EMBL/GenBank/DDBJ whole genome shotgun (WGS) entry which is preliminary data.</text>
</comment>
<dbReference type="InterPro" id="IPR036397">
    <property type="entry name" value="RNaseH_sf"/>
</dbReference>